<keyword evidence="1" id="KW-0472">Membrane</keyword>
<protein>
    <submittedName>
        <fullName evidence="2">DUF5366 family protein</fullName>
    </submittedName>
</protein>
<dbReference type="EMBL" id="JBHUOR010000008">
    <property type="protein sequence ID" value="MFD2867119.1"/>
    <property type="molecule type" value="Genomic_DNA"/>
</dbReference>
<feature type="transmembrane region" description="Helical" evidence="1">
    <location>
        <begin position="56"/>
        <end position="76"/>
    </location>
</feature>
<dbReference type="RefSeq" id="WP_233600520.1">
    <property type="nucleotide sequence ID" value="NZ_JBHUOR010000008.1"/>
</dbReference>
<comment type="caution">
    <text evidence="2">The sequence shown here is derived from an EMBL/GenBank/DDBJ whole genome shotgun (WGS) entry which is preliminary data.</text>
</comment>
<reference evidence="3" key="1">
    <citation type="journal article" date="2019" name="Int. J. Syst. Evol. Microbiol.">
        <title>The Global Catalogue of Microorganisms (GCM) 10K type strain sequencing project: providing services to taxonomists for standard genome sequencing and annotation.</title>
        <authorList>
            <consortium name="The Broad Institute Genomics Platform"/>
            <consortium name="The Broad Institute Genome Sequencing Center for Infectious Disease"/>
            <person name="Wu L."/>
            <person name="Ma J."/>
        </authorList>
    </citation>
    <scope>NUCLEOTIDE SEQUENCE [LARGE SCALE GENOMIC DNA]</scope>
    <source>
        <strain evidence="3">KCTC 33522</strain>
    </source>
</reference>
<dbReference type="Pfam" id="PF17328">
    <property type="entry name" value="DUF5366"/>
    <property type="match status" value="1"/>
</dbReference>
<proteinExistence type="predicted"/>
<accession>A0ABW5XVW2</accession>
<keyword evidence="1" id="KW-0812">Transmembrane</keyword>
<gene>
    <name evidence="2" type="ORF">ACFSY7_01130</name>
</gene>
<dbReference type="Proteomes" id="UP001597568">
    <property type="component" value="Unassembled WGS sequence"/>
</dbReference>
<sequence>MIKNPYLYSYLPLITIILFSLTFGLFSVNEAIILFRKIGVYGGMHEFLSDVQMRMLLLIVFSTLYFMVFSALKLIGETIHNVGMLFFTKDSIDSAITKVRGGSVIFFFGSLASVVGLTSVYILVAIFIASAFIYFIYVTYKMSDVISFGAVLGVMLFEIVMWAVILTLLAYAIFKLYNGIVSSLPFN</sequence>
<name>A0ABW5XVW2_9BACL</name>
<evidence type="ECO:0000256" key="1">
    <source>
        <dbReference type="SAM" id="Phobius"/>
    </source>
</evidence>
<feature type="transmembrane region" description="Helical" evidence="1">
    <location>
        <begin position="104"/>
        <end position="137"/>
    </location>
</feature>
<keyword evidence="3" id="KW-1185">Reference proteome</keyword>
<feature type="transmembrane region" description="Helical" evidence="1">
    <location>
        <begin position="6"/>
        <end position="35"/>
    </location>
</feature>
<dbReference type="InterPro" id="IPR035289">
    <property type="entry name" value="DUF5366"/>
</dbReference>
<keyword evidence="1" id="KW-1133">Transmembrane helix</keyword>
<feature type="transmembrane region" description="Helical" evidence="1">
    <location>
        <begin position="149"/>
        <end position="174"/>
    </location>
</feature>
<evidence type="ECO:0000313" key="3">
    <source>
        <dbReference type="Proteomes" id="UP001597568"/>
    </source>
</evidence>
<evidence type="ECO:0000313" key="2">
    <source>
        <dbReference type="EMBL" id="MFD2867119.1"/>
    </source>
</evidence>
<organism evidence="2 3">
    <name type="scientific">Kurthia populi</name>
    <dbReference type="NCBI Taxonomy" id="1562132"/>
    <lineage>
        <taxon>Bacteria</taxon>
        <taxon>Bacillati</taxon>
        <taxon>Bacillota</taxon>
        <taxon>Bacilli</taxon>
        <taxon>Bacillales</taxon>
        <taxon>Caryophanaceae</taxon>
        <taxon>Kurthia</taxon>
    </lineage>
</organism>